<name>A0A246B8A0_9FLAO</name>
<dbReference type="AlphaFoldDB" id="A0A246B8A0"/>
<dbReference type="EMBL" id="JASZ02000024">
    <property type="protein sequence ID" value="OWK97606.1"/>
    <property type="molecule type" value="Genomic_DNA"/>
</dbReference>
<accession>A0A246B8A0</accession>
<reference evidence="1 2" key="1">
    <citation type="submission" date="2017-05" db="EMBL/GenBank/DDBJ databases">
        <title>Genome of Chryseobacterium haifense.</title>
        <authorList>
            <person name="Newman J.D."/>
        </authorList>
    </citation>
    <scope>NUCLEOTIDE SEQUENCE [LARGE SCALE GENOMIC DNA]</scope>
    <source>
        <strain evidence="1 2">DSM 19056</strain>
    </source>
</reference>
<evidence type="ECO:0000313" key="2">
    <source>
        <dbReference type="Proteomes" id="UP000197587"/>
    </source>
</evidence>
<sequence>MQKINLGKLNKLIIHNIGNKGSADGVRFSDEMTNFESVEEIINKLIVSNFKFDELYQFHFLPHLDLNPVYSFVSSIFSDTEYENFIEHSKNVGRYLYDKSTHPQIKSGELCVFYMNDSSIDDEVTDCIGIFKSENKETVLKIEDKKTSYGLSDVSGINIHKLDKGCLIFNLEKEKGYLVALVDNTNKNIEAQYWKDKFLSVKPQRNEYHQTNEFLGITKQFVTKQLDEDFDVSKADKIDFLNRSVDYFKKNETFDKQEFEEEVFGDSNVIESFRKFDQTYRQENEVELADSFEISAQAVKKQARVFKNVLKLDKNFHIYIHGNREMIEQGVDENGRKYYKIYYEEEN</sequence>
<dbReference type="GO" id="GO:0009295">
    <property type="term" value="C:nucleoid"/>
    <property type="evidence" value="ECO:0007669"/>
    <property type="project" value="InterPro"/>
</dbReference>
<dbReference type="RefSeq" id="WP_088264564.1">
    <property type="nucleotide sequence ID" value="NZ_JASZ02000024.1"/>
</dbReference>
<gene>
    <name evidence="1" type="ORF">AP75_10290</name>
</gene>
<proteinExistence type="predicted"/>
<organism evidence="1 2">
    <name type="scientific">Kaistella haifensis DSM 19056</name>
    <dbReference type="NCBI Taxonomy" id="1450526"/>
    <lineage>
        <taxon>Bacteria</taxon>
        <taxon>Pseudomonadati</taxon>
        <taxon>Bacteroidota</taxon>
        <taxon>Flavobacteriia</taxon>
        <taxon>Flavobacteriales</taxon>
        <taxon>Weeksellaceae</taxon>
        <taxon>Chryseobacterium group</taxon>
        <taxon>Kaistella</taxon>
    </lineage>
</organism>
<evidence type="ECO:0000313" key="1">
    <source>
        <dbReference type="EMBL" id="OWK97606.1"/>
    </source>
</evidence>
<keyword evidence="2" id="KW-1185">Reference proteome</keyword>
<comment type="caution">
    <text evidence="1">The sequence shown here is derived from an EMBL/GenBank/DDBJ whole genome shotgun (WGS) entry which is preliminary data.</text>
</comment>
<dbReference type="Proteomes" id="UP000197587">
    <property type="component" value="Unassembled WGS sequence"/>
</dbReference>
<protein>
    <recommendedName>
        <fullName evidence="3">Nucleoid-associated protein</fullName>
    </recommendedName>
</protein>
<evidence type="ECO:0008006" key="3">
    <source>
        <dbReference type="Google" id="ProtNLM"/>
    </source>
</evidence>